<keyword evidence="4" id="KW-0479">Metal-binding</keyword>
<evidence type="ECO:0000256" key="6">
    <source>
        <dbReference type="ARBA" id="ARBA00023004"/>
    </source>
</evidence>
<comment type="cofactor">
    <cofactor evidence="1">
        <name>heme</name>
        <dbReference type="ChEBI" id="CHEBI:30413"/>
    </cofactor>
</comment>
<dbReference type="GO" id="GO:0004497">
    <property type="term" value="F:monooxygenase activity"/>
    <property type="evidence" value="ECO:0007669"/>
    <property type="project" value="UniProtKB-KW"/>
</dbReference>
<dbReference type="PANTHER" id="PTHR46206:SF1">
    <property type="entry name" value="P450, PUTATIVE (EUROFUNG)-RELATED"/>
    <property type="match status" value="1"/>
</dbReference>
<dbReference type="AlphaFoldDB" id="A0A6A6A9I0"/>
<keyword evidence="9" id="KW-1185">Reference proteome</keyword>
<accession>A0A6A6A9I0</accession>
<sequence length="235" mass="26634">MQIYLKMPLAFLHPFINLFSPLWGRIQALRGKDRQIFSPEVAARLEDLLEEIGNMMDWLLQQYRDFRQTQDVINCQLDINFTAIHSLAVVIVKIMFASAEGWNDYALALIEDLEQALKESGGAITMDRSNKLFKLDISMEETFRHSLITASNFAPWMPANTELLNDNFVVDGTFLPKGRRFAMAAESLSIFPSVYEQSNGFRGFRFATSRGPSASPQVELYTNSSLHGMLSGHGR</sequence>
<evidence type="ECO:0000256" key="4">
    <source>
        <dbReference type="ARBA" id="ARBA00022723"/>
    </source>
</evidence>
<dbReference type="GeneID" id="54412438"/>
<dbReference type="PANTHER" id="PTHR46206">
    <property type="entry name" value="CYTOCHROME P450"/>
    <property type="match status" value="1"/>
</dbReference>
<keyword evidence="3" id="KW-0349">Heme</keyword>
<keyword evidence="5" id="KW-0560">Oxidoreductase</keyword>
<keyword evidence="7" id="KW-0503">Monooxygenase</keyword>
<protein>
    <recommendedName>
        <fullName evidence="10">Cytochrome P450</fullName>
    </recommendedName>
</protein>
<proteinExistence type="inferred from homology"/>
<keyword evidence="6" id="KW-0408">Iron</keyword>
<dbReference type="Gene3D" id="1.10.630.10">
    <property type="entry name" value="Cytochrome P450"/>
    <property type="match status" value="1"/>
</dbReference>
<gene>
    <name evidence="8" type="ORF">P153DRAFT_404999</name>
</gene>
<dbReference type="RefSeq" id="XP_033522242.1">
    <property type="nucleotide sequence ID" value="XM_033672006.1"/>
</dbReference>
<evidence type="ECO:0000256" key="2">
    <source>
        <dbReference type="ARBA" id="ARBA00010617"/>
    </source>
</evidence>
<dbReference type="InterPro" id="IPR036396">
    <property type="entry name" value="Cyt_P450_sf"/>
</dbReference>
<evidence type="ECO:0000256" key="3">
    <source>
        <dbReference type="ARBA" id="ARBA00022617"/>
    </source>
</evidence>
<evidence type="ECO:0000313" key="9">
    <source>
        <dbReference type="Proteomes" id="UP000799771"/>
    </source>
</evidence>
<reference evidence="8" key="1">
    <citation type="journal article" date="2020" name="Stud. Mycol.">
        <title>101 Dothideomycetes genomes: a test case for predicting lifestyles and emergence of pathogens.</title>
        <authorList>
            <person name="Haridas S."/>
            <person name="Albert R."/>
            <person name="Binder M."/>
            <person name="Bloem J."/>
            <person name="Labutti K."/>
            <person name="Salamov A."/>
            <person name="Andreopoulos B."/>
            <person name="Baker S."/>
            <person name="Barry K."/>
            <person name="Bills G."/>
            <person name="Bluhm B."/>
            <person name="Cannon C."/>
            <person name="Castanera R."/>
            <person name="Culley D."/>
            <person name="Daum C."/>
            <person name="Ezra D."/>
            <person name="Gonzalez J."/>
            <person name="Henrissat B."/>
            <person name="Kuo A."/>
            <person name="Liang C."/>
            <person name="Lipzen A."/>
            <person name="Lutzoni F."/>
            <person name="Magnuson J."/>
            <person name="Mondo S."/>
            <person name="Nolan M."/>
            <person name="Ohm R."/>
            <person name="Pangilinan J."/>
            <person name="Park H.-J."/>
            <person name="Ramirez L."/>
            <person name="Alfaro M."/>
            <person name="Sun H."/>
            <person name="Tritt A."/>
            <person name="Yoshinaga Y."/>
            <person name="Zwiers L.-H."/>
            <person name="Turgeon B."/>
            <person name="Goodwin S."/>
            <person name="Spatafora J."/>
            <person name="Crous P."/>
            <person name="Grigoriev I."/>
        </authorList>
    </citation>
    <scope>NUCLEOTIDE SEQUENCE</scope>
    <source>
        <strain evidence="8">CBS 119687</strain>
    </source>
</reference>
<dbReference type="SUPFAM" id="SSF48264">
    <property type="entry name" value="Cytochrome P450"/>
    <property type="match status" value="1"/>
</dbReference>
<evidence type="ECO:0008006" key="10">
    <source>
        <dbReference type="Google" id="ProtNLM"/>
    </source>
</evidence>
<name>A0A6A6A9I0_9PLEO</name>
<dbReference type="GO" id="GO:0005506">
    <property type="term" value="F:iron ion binding"/>
    <property type="evidence" value="ECO:0007669"/>
    <property type="project" value="InterPro"/>
</dbReference>
<evidence type="ECO:0000256" key="7">
    <source>
        <dbReference type="ARBA" id="ARBA00023033"/>
    </source>
</evidence>
<dbReference type="EMBL" id="ML977509">
    <property type="protein sequence ID" value="KAF2127853.1"/>
    <property type="molecule type" value="Genomic_DNA"/>
</dbReference>
<organism evidence="8 9">
    <name type="scientific">Dothidotthia symphoricarpi CBS 119687</name>
    <dbReference type="NCBI Taxonomy" id="1392245"/>
    <lineage>
        <taxon>Eukaryota</taxon>
        <taxon>Fungi</taxon>
        <taxon>Dikarya</taxon>
        <taxon>Ascomycota</taxon>
        <taxon>Pezizomycotina</taxon>
        <taxon>Dothideomycetes</taxon>
        <taxon>Pleosporomycetidae</taxon>
        <taxon>Pleosporales</taxon>
        <taxon>Dothidotthiaceae</taxon>
        <taxon>Dothidotthia</taxon>
    </lineage>
</organism>
<dbReference type="Proteomes" id="UP000799771">
    <property type="component" value="Unassembled WGS sequence"/>
</dbReference>
<evidence type="ECO:0000256" key="1">
    <source>
        <dbReference type="ARBA" id="ARBA00001971"/>
    </source>
</evidence>
<dbReference type="GO" id="GO:0016705">
    <property type="term" value="F:oxidoreductase activity, acting on paired donors, with incorporation or reduction of molecular oxygen"/>
    <property type="evidence" value="ECO:0007669"/>
    <property type="project" value="InterPro"/>
</dbReference>
<evidence type="ECO:0000256" key="5">
    <source>
        <dbReference type="ARBA" id="ARBA00023002"/>
    </source>
</evidence>
<dbReference type="OrthoDB" id="1844152at2759"/>
<evidence type="ECO:0000313" key="8">
    <source>
        <dbReference type="EMBL" id="KAF2127853.1"/>
    </source>
</evidence>
<comment type="similarity">
    <text evidence="2">Belongs to the cytochrome P450 family.</text>
</comment>
<dbReference type="GO" id="GO:0020037">
    <property type="term" value="F:heme binding"/>
    <property type="evidence" value="ECO:0007669"/>
    <property type="project" value="InterPro"/>
</dbReference>